<evidence type="ECO:0000313" key="6">
    <source>
        <dbReference type="Proteomes" id="UP000003688"/>
    </source>
</evidence>
<protein>
    <submittedName>
        <fullName evidence="5">ABC transporter related-protein</fullName>
    </submittedName>
</protein>
<name>B9XJ93_PEDPL</name>
<dbReference type="EMBL" id="ABOX02000020">
    <property type="protein sequence ID" value="EEF60131.1"/>
    <property type="molecule type" value="Genomic_DNA"/>
</dbReference>
<evidence type="ECO:0000256" key="3">
    <source>
        <dbReference type="ARBA" id="ARBA00022840"/>
    </source>
</evidence>
<keyword evidence="3" id="KW-0067">ATP-binding</keyword>
<sequence length="315" mass="34342">MKFPSPSSAEAVVSITGLCRRFGSKTALQEVSLYVPRGGVFGLVGANGAGKTTLIKHILGLLRAESGSVRVFDVDPVADPVGVLGRIGYLSEQPDLPGWMRVDELMRYTQAFYPKWDMAYAEKLREQFGLDPAARLKTLSKGQQAKAGLLAAQAHRPDLLLLDEPSSGLDPIVRRDILEAVIHTVADEGRTVFFSSHLLEEIERVSDHIAMLHEGKLVMCGSLDEIKLQHRCFILRFPTTQTKPPVIAGALSVSGMGREWSVMCNGARNELPARALQMGAEIVEERFPSLNEIFVAHAGVTASARANSEEQTTAH</sequence>
<dbReference type="InterPro" id="IPR027417">
    <property type="entry name" value="P-loop_NTPase"/>
</dbReference>
<dbReference type="SUPFAM" id="SSF52540">
    <property type="entry name" value="P-loop containing nucleoside triphosphate hydrolases"/>
    <property type="match status" value="1"/>
</dbReference>
<keyword evidence="1" id="KW-0813">Transport</keyword>
<dbReference type="Pfam" id="PF00005">
    <property type="entry name" value="ABC_tran"/>
    <property type="match status" value="1"/>
</dbReference>
<dbReference type="GO" id="GO:0016887">
    <property type="term" value="F:ATP hydrolysis activity"/>
    <property type="evidence" value="ECO:0007669"/>
    <property type="project" value="InterPro"/>
</dbReference>
<dbReference type="SMART" id="SM00382">
    <property type="entry name" value="AAA"/>
    <property type="match status" value="1"/>
</dbReference>
<dbReference type="InterPro" id="IPR051782">
    <property type="entry name" value="ABC_Transporter_VariousFunc"/>
</dbReference>
<dbReference type="OrthoDB" id="9804819at2"/>
<dbReference type="STRING" id="320771.Cflav_PD3190"/>
<keyword evidence="6" id="KW-1185">Reference proteome</keyword>
<evidence type="ECO:0000256" key="1">
    <source>
        <dbReference type="ARBA" id="ARBA00022448"/>
    </source>
</evidence>
<dbReference type="InterPro" id="IPR003439">
    <property type="entry name" value="ABC_transporter-like_ATP-bd"/>
</dbReference>
<comment type="caution">
    <text evidence="5">The sequence shown here is derived from an EMBL/GenBank/DDBJ whole genome shotgun (WGS) entry which is preliminary data.</text>
</comment>
<evidence type="ECO:0000259" key="4">
    <source>
        <dbReference type="PROSITE" id="PS50893"/>
    </source>
</evidence>
<gene>
    <name evidence="5" type="ORF">Cflav_PD3190</name>
</gene>
<dbReference type="PANTHER" id="PTHR42939:SF1">
    <property type="entry name" value="ABC TRANSPORTER ATP-BINDING PROTEIN ALBC-RELATED"/>
    <property type="match status" value="1"/>
</dbReference>
<dbReference type="PANTHER" id="PTHR42939">
    <property type="entry name" value="ABC TRANSPORTER ATP-BINDING PROTEIN ALBC-RELATED"/>
    <property type="match status" value="1"/>
</dbReference>
<dbReference type="PROSITE" id="PS50893">
    <property type="entry name" value="ABC_TRANSPORTER_2"/>
    <property type="match status" value="1"/>
</dbReference>
<evidence type="ECO:0000256" key="2">
    <source>
        <dbReference type="ARBA" id="ARBA00022741"/>
    </source>
</evidence>
<dbReference type="GO" id="GO:0005524">
    <property type="term" value="F:ATP binding"/>
    <property type="evidence" value="ECO:0007669"/>
    <property type="project" value="UniProtKB-KW"/>
</dbReference>
<dbReference type="Proteomes" id="UP000003688">
    <property type="component" value="Unassembled WGS sequence"/>
</dbReference>
<organism evidence="5 6">
    <name type="scientific">Pedosphaera parvula (strain Ellin514)</name>
    <dbReference type="NCBI Taxonomy" id="320771"/>
    <lineage>
        <taxon>Bacteria</taxon>
        <taxon>Pseudomonadati</taxon>
        <taxon>Verrucomicrobiota</taxon>
        <taxon>Pedosphaerae</taxon>
        <taxon>Pedosphaerales</taxon>
        <taxon>Pedosphaeraceae</taxon>
        <taxon>Pedosphaera</taxon>
    </lineage>
</organism>
<dbReference type="Gene3D" id="3.40.50.300">
    <property type="entry name" value="P-loop containing nucleotide triphosphate hydrolases"/>
    <property type="match status" value="1"/>
</dbReference>
<keyword evidence="2" id="KW-0547">Nucleotide-binding</keyword>
<dbReference type="AlphaFoldDB" id="B9XJ93"/>
<dbReference type="RefSeq" id="WP_007415886.1">
    <property type="nucleotide sequence ID" value="NZ_ABOX02000020.1"/>
</dbReference>
<reference evidence="5 6" key="1">
    <citation type="journal article" date="2011" name="J. Bacteriol.">
        <title>Genome sequence of 'Pedosphaera parvula' Ellin514, an aerobic Verrucomicrobial isolate from pasture soil.</title>
        <authorList>
            <person name="Kant R."/>
            <person name="van Passel M.W."/>
            <person name="Sangwan P."/>
            <person name="Palva A."/>
            <person name="Lucas S."/>
            <person name="Copeland A."/>
            <person name="Lapidus A."/>
            <person name="Glavina Del Rio T."/>
            <person name="Dalin E."/>
            <person name="Tice H."/>
            <person name="Bruce D."/>
            <person name="Goodwin L."/>
            <person name="Pitluck S."/>
            <person name="Chertkov O."/>
            <person name="Larimer F.W."/>
            <person name="Land M.L."/>
            <person name="Hauser L."/>
            <person name="Brettin T.S."/>
            <person name="Detter J.C."/>
            <person name="Han S."/>
            <person name="de Vos W.M."/>
            <person name="Janssen P.H."/>
            <person name="Smidt H."/>
        </authorList>
    </citation>
    <scope>NUCLEOTIDE SEQUENCE [LARGE SCALE GENOMIC DNA]</scope>
    <source>
        <strain evidence="5 6">Ellin514</strain>
    </source>
</reference>
<dbReference type="CDD" id="cd03230">
    <property type="entry name" value="ABC_DR_subfamily_A"/>
    <property type="match status" value="1"/>
</dbReference>
<feature type="domain" description="ABC transporter" evidence="4">
    <location>
        <begin position="13"/>
        <end position="239"/>
    </location>
</feature>
<accession>B9XJ93</accession>
<dbReference type="InterPro" id="IPR003593">
    <property type="entry name" value="AAA+_ATPase"/>
</dbReference>
<evidence type="ECO:0000313" key="5">
    <source>
        <dbReference type="EMBL" id="EEF60131.1"/>
    </source>
</evidence>
<proteinExistence type="predicted"/>